<accession>A0ACB7YBH3</accession>
<protein>
    <submittedName>
        <fullName evidence="1">Uncharacterized protein</fullName>
    </submittedName>
</protein>
<evidence type="ECO:0000313" key="1">
    <source>
        <dbReference type="EMBL" id="KAH7850419.1"/>
    </source>
</evidence>
<dbReference type="EMBL" id="CM037157">
    <property type="protein sequence ID" value="KAH7850419.1"/>
    <property type="molecule type" value="Genomic_DNA"/>
</dbReference>
<proteinExistence type="predicted"/>
<evidence type="ECO:0000313" key="2">
    <source>
        <dbReference type="Proteomes" id="UP000828048"/>
    </source>
</evidence>
<name>A0ACB7YBH3_9ERIC</name>
<gene>
    <name evidence="1" type="ORF">Vadar_032612</name>
</gene>
<dbReference type="Proteomes" id="UP000828048">
    <property type="component" value="Chromosome 7"/>
</dbReference>
<comment type="caution">
    <text evidence="1">The sequence shown here is derived from an EMBL/GenBank/DDBJ whole genome shotgun (WGS) entry which is preliminary data.</text>
</comment>
<reference evidence="1 2" key="1">
    <citation type="journal article" date="2021" name="Hortic Res">
        <title>High-quality reference genome and annotation aids understanding of berry development for evergreen blueberry (Vaccinium darrowii).</title>
        <authorList>
            <person name="Yu J."/>
            <person name="Hulse-Kemp A.M."/>
            <person name="Babiker E."/>
            <person name="Staton M."/>
        </authorList>
    </citation>
    <scope>NUCLEOTIDE SEQUENCE [LARGE SCALE GENOMIC DNA]</scope>
    <source>
        <strain evidence="2">cv. NJ 8807/NJ 8810</strain>
        <tissue evidence="1">Young leaf</tissue>
    </source>
</reference>
<organism evidence="1 2">
    <name type="scientific">Vaccinium darrowii</name>
    <dbReference type="NCBI Taxonomy" id="229202"/>
    <lineage>
        <taxon>Eukaryota</taxon>
        <taxon>Viridiplantae</taxon>
        <taxon>Streptophyta</taxon>
        <taxon>Embryophyta</taxon>
        <taxon>Tracheophyta</taxon>
        <taxon>Spermatophyta</taxon>
        <taxon>Magnoliopsida</taxon>
        <taxon>eudicotyledons</taxon>
        <taxon>Gunneridae</taxon>
        <taxon>Pentapetalae</taxon>
        <taxon>asterids</taxon>
        <taxon>Ericales</taxon>
        <taxon>Ericaceae</taxon>
        <taxon>Vaccinioideae</taxon>
        <taxon>Vaccinieae</taxon>
        <taxon>Vaccinium</taxon>
    </lineage>
</organism>
<sequence>MDPNPTTFPIFSYVMSKLPSIGPKHVEFDIEQPLPSSAVAIRRLREEREESDGEVAAMSDQANGAEEQSLIDEEEAMVALIEHRTKEVQHLRKKVSYYQSQQSFALTVGGLYWEGNKERPPEPLDFFIWTVERRVRPSTVSLNNSNNRLSLTMGFLAKSDDGLDQRWGPTSPVVSVQIFQWNPATGSDVGNPDLTPNASFFGGGVLVIAP</sequence>
<keyword evidence="2" id="KW-1185">Reference proteome</keyword>